<dbReference type="Gene3D" id="3.40.190.10">
    <property type="entry name" value="Periplasmic binding protein-like II"/>
    <property type="match status" value="1"/>
</dbReference>
<keyword evidence="3" id="KW-0732">Signal</keyword>
<evidence type="ECO:0000256" key="1">
    <source>
        <dbReference type="ARBA" id="ARBA00005695"/>
    </source>
</evidence>
<organism evidence="5 6">
    <name type="scientific">candidate division WWE3 bacterium</name>
    <dbReference type="NCBI Taxonomy" id="2053526"/>
    <lineage>
        <taxon>Bacteria</taxon>
        <taxon>Katanobacteria</taxon>
    </lineage>
</organism>
<sequence length="469" mass="54094">MHLLHKTVYLLVSFIFAIAPVKSYTEGIVGQPESFFPSQAVSQNDTTISQLIYRGLFKYDIYGTLVPDLADSWSISSDGLVYTITLKENQRWSDGSPIVADDLIYTAFKSRYLQDVGTDKVDDLTVRYILPNKFSPFISLLTKGVMKDGSEEEYNPLSPVSSGPFRVVRVSKSGKVVKEVMLYSETANPEIKKISFRYYSSEDELELSARLGEIDAFMSSQEHQLENFDNKKFPLQGIYFALFLNLDNEGLSELEFREDLRATLNINELIYDRGINVEGPISRSIYTDPDIDYDKYNKGLRDDLDGKELVITIPDLKNHKQMAERIKGIWEDKLKVNVKIQKRDPTTFIEDVINKRDYQILLYGQAVGRDPDRYINWHSTQKEFPGLNLSNFDQVRADRALEEGRNAIDTDQRLIHYNEFQKVIDEYVPAIFLYHPYANFYVSKHITGVGEKYTFTAADRFLDFMGWKK</sequence>
<evidence type="ECO:0000259" key="4">
    <source>
        <dbReference type="Pfam" id="PF00496"/>
    </source>
</evidence>
<dbReference type="Proteomes" id="UP000714817">
    <property type="component" value="Unassembled WGS sequence"/>
</dbReference>
<dbReference type="AlphaFoldDB" id="A0A955E176"/>
<name>A0A955E176_UNCKA</name>
<dbReference type="GO" id="GO:1904680">
    <property type="term" value="F:peptide transmembrane transporter activity"/>
    <property type="evidence" value="ECO:0007669"/>
    <property type="project" value="TreeGrafter"/>
</dbReference>
<evidence type="ECO:0000256" key="2">
    <source>
        <dbReference type="ARBA" id="ARBA00022448"/>
    </source>
</evidence>
<gene>
    <name evidence="5" type="ORF">KDA10_01845</name>
</gene>
<dbReference type="InterPro" id="IPR030678">
    <property type="entry name" value="Peptide/Ni-bd"/>
</dbReference>
<dbReference type="PIRSF" id="PIRSF002741">
    <property type="entry name" value="MppA"/>
    <property type="match status" value="1"/>
</dbReference>
<evidence type="ECO:0000256" key="3">
    <source>
        <dbReference type="ARBA" id="ARBA00022729"/>
    </source>
</evidence>
<dbReference type="PANTHER" id="PTHR30290:SF9">
    <property type="entry name" value="OLIGOPEPTIDE-BINDING PROTEIN APPA"/>
    <property type="match status" value="1"/>
</dbReference>
<dbReference type="GO" id="GO:0015833">
    <property type="term" value="P:peptide transport"/>
    <property type="evidence" value="ECO:0007669"/>
    <property type="project" value="TreeGrafter"/>
</dbReference>
<reference evidence="5" key="2">
    <citation type="journal article" date="2021" name="Microbiome">
        <title>Successional dynamics and alternative stable states in a saline activated sludge microbial community over 9 years.</title>
        <authorList>
            <person name="Wang Y."/>
            <person name="Ye J."/>
            <person name="Ju F."/>
            <person name="Liu L."/>
            <person name="Boyd J.A."/>
            <person name="Deng Y."/>
            <person name="Parks D.H."/>
            <person name="Jiang X."/>
            <person name="Yin X."/>
            <person name="Woodcroft B.J."/>
            <person name="Tyson G.W."/>
            <person name="Hugenholtz P."/>
            <person name="Polz M.F."/>
            <person name="Zhang T."/>
        </authorList>
    </citation>
    <scope>NUCLEOTIDE SEQUENCE</scope>
    <source>
        <strain evidence="5">HKST-UBA80</strain>
    </source>
</reference>
<evidence type="ECO:0000313" key="6">
    <source>
        <dbReference type="Proteomes" id="UP000714817"/>
    </source>
</evidence>
<dbReference type="GO" id="GO:0042597">
    <property type="term" value="C:periplasmic space"/>
    <property type="evidence" value="ECO:0007669"/>
    <property type="project" value="UniProtKB-ARBA"/>
</dbReference>
<dbReference type="PANTHER" id="PTHR30290">
    <property type="entry name" value="PERIPLASMIC BINDING COMPONENT OF ABC TRANSPORTER"/>
    <property type="match status" value="1"/>
</dbReference>
<dbReference type="Gene3D" id="3.10.105.10">
    <property type="entry name" value="Dipeptide-binding Protein, Domain 3"/>
    <property type="match status" value="1"/>
</dbReference>
<dbReference type="SUPFAM" id="SSF53850">
    <property type="entry name" value="Periplasmic binding protein-like II"/>
    <property type="match status" value="1"/>
</dbReference>
<keyword evidence="2" id="KW-0813">Transport</keyword>
<dbReference type="InterPro" id="IPR000914">
    <property type="entry name" value="SBP_5_dom"/>
</dbReference>
<dbReference type="Gene3D" id="3.90.76.10">
    <property type="entry name" value="Dipeptide-binding Protein, Domain 1"/>
    <property type="match status" value="1"/>
</dbReference>
<dbReference type="Pfam" id="PF00496">
    <property type="entry name" value="SBP_bac_5"/>
    <property type="match status" value="1"/>
</dbReference>
<accession>A0A955E176</accession>
<comment type="similarity">
    <text evidence="1">Belongs to the bacterial solute-binding protein 5 family.</text>
</comment>
<dbReference type="EMBL" id="JAGQNY010000006">
    <property type="protein sequence ID" value="MCA9302094.1"/>
    <property type="molecule type" value="Genomic_DNA"/>
</dbReference>
<evidence type="ECO:0000313" key="5">
    <source>
        <dbReference type="EMBL" id="MCA9302094.1"/>
    </source>
</evidence>
<dbReference type="GO" id="GO:0043190">
    <property type="term" value="C:ATP-binding cassette (ABC) transporter complex"/>
    <property type="evidence" value="ECO:0007669"/>
    <property type="project" value="InterPro"/>
</dbReference>
<protein>
    <submittedName>
        <fullName evidence="5">ABC transporter substrate-binding protein</fullName>
    </submittedName>
</protein>
<proteinExistence type="inferred from homology"/>
<reference evidence="5" key="1">
    <citation type="submission" date="2020-04" db="EMBL/GenBank/DDBJ databases">
        <authorList>
            <person name="Zhang T."/>
        </authorList>
    </citation>
    <scope>NUCLEOTIDE SEQUENCE</scope>
    <source>
        <strain evidence="5">HKST-UBA80</strain>
    </source>
</reference>
<dbReference type="InterPro" id="IPR039424">
    <property type="entry name" value="SBP_5"/>
</dbReference>
<dbReference type="CDD" id="cd00995">
    <property type="entry name" value="PBP2_NikA_DppA_OppA_like"/>
    <property type="match status" value="1"/>
</dbReference>
<comment type="caution">
    <text evidence="5">The sequence shown here is derived from an EMBL/GenBank/DDBJ whole genome shotgun (WGS) entry which is preliminary data.</text>
</comment>
<feature type="domain" description="Solute-binding protein family 5" evidence="4">
    <location>
        <begin position="64"/>
        <end position="380"/>
    </location>
</feature>